<protein>
    <submittedName>
        <fullName evidence="2">DUF6607 family protein</fullName>
    </submittedName>
</protein>
<dbReference type="Proteomes" id="UP001259982">
    <property type="component" value="Unassembled WGS sequence"/>
</dbReference>
<proteinExistence type="predicted"/>
<dbReference type="Pfam" id="PF20311">
    <property type="entry name" value="DUF6607"/>
    <property type="match status" value="1"/>
</dbReference>
<accession>A0ABU3B5V9</accession>
<dbReference type="InterPro" id="IPR046715">
    <property type="entry name" value="DUF6607"/>
</dbReference>
<dbReference type="EMBL" id="JAVRHY010000003">
    <property type="protein sequence ID" value="MDT0617832.1"/>
    <property type="molecule type" value="Genomic_DNA"/>
</dbReference>
<keyword evidence="1" id="KW-0732">Signal</keyword>
<sequence length="359" mass="41570">MRIPGCCLLFVCCLPMAAFAEGYVFSYGFDGADAPEPRGGTTRGAPVDMAAAPDPRFDAVRAADLTAKQRDRRAILALAGEFKTTFEFVETATLVPDLARDDQPYRSWATEYVFVLEDSPDRIRLQHVLVMRFVDDDGDISDPMVTKHWRQDWHWQPERIWRYQGDRRWVSEPVDDPEGVWKQAVYQVDDAPRYEALGRWQHEAGASYWQSDSFARPLPRREHSVRDDYDILAGRHRITLTPTGWLHAQENHKLRRDDNGDRQAIAAETGLNRYQRIEGFDMTPGRELWDRQSAVWAAIRAEWRRLQQQHEVLEIRREVDGQSRFARLFGLAEEIAEADDETIARRVRDAIRPYITPGD</sequence>
<evidence type="ECO:0000256" key="1">
    <source>
        <dbReference type="SAM" id="SignalP"/>
    </source>
</evidence>
<dbReference type="RefSeq" id="WP_311657743.1">
    <property type="nucleotide sequence ID" value="NZ_JAVRHY010000003.1"/>
</dbReference>
<feature type="signal peptide" evidence="1">
    <location>
        <begin position="1"/>
        <end position="20"/>
    </location>
</feature>
<keyword evidence="3" id="KW-1185">Reference proteome</keyword>
<name>A0ABU3B5V9_9GAMM</name>
<reference evidence="2 3" key="1">
    <citation type="submission" date="2023-09" db="EMBL/GenBank/DDBJ databases">
        <authorList>
            <person name="Rey-Velasco X."/>
        </authorList>
    </citation>
    <scope>NUCLEOTIDE SEQUENCE [LARGE SCALE GENOMIC DNA]</scope>
    <source>
        <strain evidence="2 3">P385</strain>
    </source>
</reference>
<evidence type="ECO:0000313" key="3">
    <source>
        <dbReference type="Proteomes" id="UP001259982"/>
    </source>
</evidence>
<comment type="caution">
    <text evidence="2">The sequence shown here is derived from an EMBL/GenBank/DDBJ whole genome shotgun (WGS) entry which is preliminary data.</text>
</comment>
<feature type="chain" id="PRO_5047375943" evidence="1">
    <location>
        <begin position="21"/>
        <end position="359"/>
    </location>
</feature>
<evidence type="ECO:0000313" key="2">
    <source>
        <dbReference type="EMBL" id="MDT0617832.1"/>
    </source>
</evidence>
<organism evidence="2 3">
    <name type="scientific">Spectribacter acetivorans</name>
    <dbReference type="NCBI Taxonomy" id="3075603"/>
    <lineage>
        <taxon>Bacteria</taxon>
        <taxon>Pseudomonadati</taxon>
        <taxon>Pseudomonadota</taxon>
        <taxon>Gammaproteobacteria</taxon>
        <taxon>Salinisphaerales</taxon>
        <taxon>Salinisphaeraceae</taxon>
        <taxon>Spectribacter</taxon>
    </lineage>
</organism>
<gene>
    <name evidence="2" type="ORF">RM531_05060</name>
</gene>